<name>A0A553PZZ1_9TELE</name>
<keyword evidence="6" id="KW-1185">Reference proteome</keyword>
<dbReference type="Proteomes" id="UP000316079">
    <property type="component" value="Unassembled WGS sequence"/>
</dbReference>
<dbReference type="GO" id="GO:0000795">
    <property type="term" value="C:synaptonemal complex"/>
    <property type="evidence" value="ECO:0007669"/>
    <property type="project" value="InterPro"/>
</dbReference>
<dbReference type="EMBL" id="SRMA01026484">
    <property type="protein sequence ID" value="TRY83248.1"/>
    <property type="molecule type" value="Genomic_DNA"/>
</dbReference>
<protein>
    <submittedName>
        <fullName evidence="5">Uncharacterized protein</fullName>
    </submittedName>
</protein>
<dbReference type="PANTHER" id="PTHR21731">
    <property type="entry name" value="SYNAPTONEMAL COMPLEX CENTRAL ELEMENT PROTEIN 1-LIKE"/>
    <property type="match status" value="1"/>
</dbReference>
<comment type="caution">
    <text evidence="5">The sequence shown here is derived from an EMBL/GenBank/DDBJ whole genome shotgun (WGS) entry which is preliminary data.</text>
</comment>
<dbReference type="Pfam" id="PF15233">
    <property type="entry name" value="SYCE1"/>
    <property type="match status" value="1"/>
</dbReference>
<dbReference type="OrthoDB" id="8931744at2759"/>
<dbReference type="AlphaFoldDB" id="A0A553PZZ1"/>
<dbReference type="PANTHER" id="PTHR21731:SF1">
    <property type="entry name" value="SYNAPTONEMAL COMPLEX CENTRAL ELEMENT PROTEIN 1-LIKE"/>
    <property type="match status" value="1"/>
</dbReference>
<comment type="similarity">
    <text evidence="1">Belongs to the SYCE family.</text>
</comment>
<reference evidence="5 6" key="1">
    <citation type="journal article" date="2019" name="Sci. Data">
        <title>Hybrid genome assembly and annotation of Danionella translucida.</title>
        <authorList>
            <person name="Kadobianskyi M."/>
            <person name="Schulze L."/>
            <person name="Schuelke M."/>
            <person name="Judkewitz B."/>
        </authorList>
    </citation>
    <scope>NUCLEOTIDE SEQUENCE [LARGE SCALE GENOMIC DNA]</scope>
    <source>
        <strain evidence="5 6">Bolton</strain>
    </source>
</reference>
<organism evidence="5 6">
    <name type="scientific">Danionella cerebrum</name>
    <dbReference type="NCBI Taxonomy" id="2873325"/>
    <lineage>
        <taxon>Eukaryota</taxon>
        <taxon>Metazoa</taxon>
        <taxon>Chordata</taxon>
        <taxon>Craniata</taxon>
        <taxon>Vertebrata</taxon>
        <taxon>Euteleostomi</taxon>
        <taxon>Actinopterygii</taxon>
        <taxon>Neopterygii</taxon>
        <taxon>Teleostei</taxon>
        <taxon>Ostariophysi</taxon>
        <taxon>Cypriniformes</taxon>
        <taxon>Danionidae</taxon>
        <taxon>Danioninae</taxon>
        <taxon>Danionella</taxon>
    </lineage>
</organism>
<dbReference type="STRING" id="623744.A0A553PZZ1"/>
<sequence>MIDQVQLKPEGLFTKLKNLQQVKKTLEEEVKEILVVQRAKKEEEDALNGDAMMQLELNHQREELVKHYGYKIQETKLKHRKIRMKFESQLHQLMEQHKNLSSVFTPQRLPKEIESAEYSTEQLQKAERMKLEQLTKQMDGLSHSQNTEPFLETTEKSP</sequence>
<evidence type="ECO:0000256" key="3">
    <source>
        <dbReference type="ARBA" id="ARBA00023254"/>
    </source>
</evidence>
<keyword evidence="3" id="KW-0469">Meiosis</keyword>
<dbReference type="InterPro" id="IPR026676">
    <property type="entry name" value="SYCE1"/>
</dbReference>
<evidence type="ECO:0000313" key="5">
    <source>
        <dbReference type="EMBL" id="TRY83248.1"/>
    </source>
</evidence>
<dbReference type="GO" id="GO:0007130">
    <property type="term" value="P:synaptonemal complex assembly"/>
    <property type="evidence" value="ECO:0007669"/>
    <property type="project" value="InterPro"/>
</dbReference>
<evidence type="ECO:0000313" key="6">
    <source>
        <dbReference type="Proteomes" id="UP000316079"/>
    </source>
</evidence>
<accession>A0A553PZZ1</accession>
<keyword evidence="2" id="KW-0175">Coiled coil</keyword>
<proteinExistence type="inferred from homology"/>
<evidence type="ECO:0000256" key="4">
    <source>
        <dbReference type="SAM" id="MobiDB-lite"/>
    </source>
</evidence>
<feature type="region of interest" description="Disordered" evidence="4">
    <location>
        <begin position="134"/>
        <end position="158"/>
    </location>
</feature>
<gene>
    <name evidence="5" type="ORF">DNTS_032514</name>
</gene>
<evidence type="ECO:0000256" key="2">
    <source>
        <dbReference type="ARBA" id="ARBA00023054"/>
    </source>
</evidence>
<evidence type="ECO:0000256" key="1">
    <source>
        <dbReference type="ARBA" id="ARBA00010094"/>
    </source>
</evidence>